<dbReference type="PANTHER" id="PTHR30372:SF4">
    <property type="entry name" value="LIPID-A-DISACCHARIDE SYNTHASE, MITOCHONDRIAL-RELATED"/>
    <property type="match status" value="1"/>
</dbReference>
<dbReference type="SUPFAM" id="SSF53756">
    <property type="entry name" value="UDP-Glycosyltransferase/glycogen phosphorylase"/>
    <property type="match status" value="1"/>
</dbReference>
<protein>
    <recommendedName>
        <fullName evidence="4 11">Lipid-A-disaccharide synthase</fullName>
        <ecNumber evidence="3 11">2.4.1.182</ecNumber>
    </recommendedName>
</protein>
<evidence type="ECO:0000256" key="6">
    <source>
        <dbReference type="ARBA" id="ARBA00022556"/>
    </source>
</evidence>
<keyword evidence="5 11" id="KW-0444">Lipid biosynthesis</keyword>
<evidence type="ECO:0000256" key="2">
    <source>
        <dbReference type="ARBA" id="ARBA00007868"/>
    </source>
</evidence>
<evidence type="ECO:0000313" key="12">
    <source>
        <dbReference type="EMBL" id="QNT59750.1"/>
    </source>
</evidence>
<keyword evidence="7 11" id="KW-0328">Glycosyltransferase</keyword>
<evidence type="ECO:0000256" key="1">
    <source>
        <dbReference type="ARBA" id="ARBA00002056"/>
    </source>
</evidence>
<keyword evidence="6 11" id="KW-0441">Lipid A biosynthesis</keyword>
<dbReference type="EC" id="2.4.1.182" evidence="3 11"/>
<dbReference type="GO" id="GO:0005543">
    <property type="term" value="F:phospholipid binding"/>
    <property type="evidence" value="ECO:0007669"/>
    <property type="project" value="TreeGrafter"/>
</dbReference>
<evidence type="ECO:0000256" key="11">
    <source>
        <dbReference type="HAMAP-Rule" id="MF_00392"/>
    </source>
</evidence>
<evidence type="ECO:0000256" key="5">
    <source>
        <dbReference type="ARBA" id="ARBA00022516"/>
    </source>
</evidence>
<comment type="similarity">
    <text evidence="2 11">Belongs to the LpxB family.</text>
</comment>
<gene>
    <name evidence="11 12" type="primary">lpxB</name>
    <name evidence="12" type="ORF">H7A79_2311</name>
</gene>
<organism evidence="12 13">
    <name type="scientific">Neisseria musculi</name>
    <dbReference type="NCBI Taxonomy" id="1815583"/>
    <lineage>
        <taxon>Bacteria</taxon>
        <taxon>Pseudomonadati</taxon>
        <taxon>Pseudomonadota</taxon>
        <taxon>Betaproteobacteria</taxon>
        <taxon>Neisseriales</taxon>
        <taxon>Neisseriaceae</taxon>
        <taxon>Neisseria</taxon>
    </lineage>
</organism>
<dbReference type="Pfam" id="PF02684">
    <property type="entry name" value="LpxB"/>
    <property type="match status" value="1"/>
</dbReference>
<dbReference type="PANTHER" id="PTHR30372">
    <property type="entry name" value="LIPID-A-DISACCHARIDE SYNTHASE"/>
    <property type="match status" value="1"/>
</dbReference>
<dbReference type="UniPathway" id="UPA00973"/>
<evidence type="ECO:0000256" key="10">
    <source>
        <dbReference type="ARBA" id="ARBA00048975"/>
    </source>
</evidence>
<dbReference type="Proteomes" id="UP000516412">
    <property type="component" value="Chromosome"/>
</dbReference>
<dbReference type="RefSeq" id="WP_187000417.1">
    <property type="nucleotide sequence ID" value="NZ_CP060414.2"/>
</dbReference>
<dbReference type="HAMAP" id="MF_00392">
    <property type="entry name" value="LpxB"/>
    <property type="match status" value="1"/>
</dbReference>
<evidence type="ECO:0000313" key="13">
    <source>
        <dbReference type="Proteomes" id="UP000516412"/>
    </source>
</evidence>
<evidence type="ECO:0000256" key="7">
    <source>
        <dbReference type="ARBA" id="ARBA00022676"/>
    </source>
</evidence>
<dbReference type="InterPro" id="IPR003835">
    <property type="entry name" value="Glyco_trans_19"/>
</dbReference>
<dbReference type="GO" id="GO:0016020">
    <property type="term" value="C:membrane"/>
    <property type="evidence" value="ECO:0007669"/>
    <property type="project" value="GOC"/>
</dbReference>
<accession>A0A7H1MDN5</accession>
<name>A0A7H1MDN5_9NEIS</name>
<evidence type="ECO:0000256" key="8">
    <source>
        <dbReference type="ARBA" id="ARBA00022679"/>
    </source>
</evidence>
<sequence>MTSHQPPANRPPVIALCAGEASGDLLGEHLMAALRQRCPQAEFVGIGGPRMLAKGFRSLYDQEKLAVRGFAEVVRRLPEILRIRHGLVRSLKRIRPDVFVGIDAPDFNLGVAGKLKKAGIPTVHYVSPSVWAWRRERVDTIVEQVNRVLCLFPMEPPLYREAGGQAEFVGHPMAQTLPLDADRNAARRHMKIEPWETVFCLMPGSRVSEVDYMAPIFFRTARLLLQRYPSARFLLPVATVATRSRLVSILHQSEFIGLPVQLMSAHADLACTAADVVLVTSGTATLEVALCKRPMVISYKISPLTYAYVKRKIKVPHVGLPNILLGKGAVPELLQDDAAPAKLAAAVAEWYESPQDVAALQQDFLNLHRLLRKNTDALAASAVLAEAGVAAVAEAKPEAV</sequence>
<comment type="pathway">
    <text evidence="11">Bacterial outer membrane biogenesis; LPS lipid A biosynthesis.</text>
</comment>
<reference evidence="12" key="1">
    <citation type="submission" date="2024-06" db="EMBL/GenBank/DDBJ databases">
        <title>Complete Genome Sequence of mouse commensal type strain Neisseria musculi.</title>
        <authorList>
            <person name="Thapa E."/>
            <person name="Aluvathingal J."/>
            <person name="Nadendla S."/>
            <person name="Mehta A."/>
            <person name="Tettelin H."/>
            <person name="Weyand N.J."/>
        </authorList>
    </citation>
    <scope>NUCLEOTIDE SEQUENCE</scope>
    <source>
        <strain evidence="12">NW831</strain>
    </source>
</reference>
<proteinExistence type="inferred from homology"/>
<comment type="function">
    <text evidence="1 11">Condensation of UDP-2,3-diacylglucosamine and 2,3-diacylglucosamine-1-phosphate to form lipid A disaccharide, a precursor of lipid A, a phosphorylated glycolipid that anchors the lipopolysaccharide to the outer membrane of the cell.</text>
</comment>
<evidence type="ECO:0000256" key="9">
    <source>
        <dbReference type="ARBA" id="ARBA00023098"/>
    </source>
</evidence>
<dbReference type="KEGG" id="nmus:H7A79_2311"/>
<dbReference type="NCBIfam" id="TIGR00215">
    <property type="entry name" value="lpxB"/>
    <property type="match status" value="1"/>
</dbReference>
<keyword evidence="13" id="KW-1185">Reference proteome</keyword>
<comment type="catalytic activity">
    <reaction evidence="10 11">
        <text>a lipid X + a UDP-2-N,3-O-bis[(3R)-3-hydroxyacyl]-alpha-D-glucosamine = a lipid A disaccharide + UDP + H(+)</text>
        <dbReference type="Rhea" id="RHEA:67828"/>
        <dbReference type="ChEBI" id="CHEBI:15378"/>
        <dbReference type="ChEBI" id="CHEBI:58223"/>
        <dbReference type="ChEBI" id="CHEBI:137748"/>
        <dbReference type="ChEBI" id="CHEBI:176338"/>
        <dbReference type="ChEBI" id="CHEBI:176343"/>
        <dbReference type="EC" id="2.4.1.182"/>
    </reaction>
</comment>
<evidence type="ECO:0000256" key="3">
    <source>
        <dbReference type="ARBA" id="ARBA00012687"/>
    </source>
</evidence>
<dbReference type="GO" id="GO:0009245">
    <property type="term" value="P:lipid A biosynthetic process"/>
    <property type="evidence" value="ECO:0007669"/>
    <property type="project" value="UniProtKB-UniRule"/>
</dbReference>
<evidence type="ECO:0000256" key="4">
    <source>
        <dbReference type="ARBA" id="ARBA00020902"/>
    </source>
</evidence>
<dbReference type="EMBL" id="CP060414">
    <property type="protein sequence ID" value="QNT59750.1"/>
    <property type="molecule type" value="Genomic_DNA"/>
</dbReference>
<keyword evidence="9 11" id="KW-0443">Lipid metabolism</keyword>
<keyword evidence="8 11" id="KW-0808">Transferase</keyword>
<dbReference type="GO" id="GO:0008915">
    <property type="term" value="F:lipid-A-disaccharide synthase activity"/>
    <property type="evidence" value="ECO:0007669"/>
    <property type="project" value="UniProtKB-UniRule"/>
</dbReference>
<dbReference type="AlphaFoldDB" id="A0A7H1MDN5"/>